<feature type="domain" description="CD-NTase-associated protein 15" evidence="2">
    <location>
        <begin position="68"/>
        <end position="190"/>
    </location>
</feature>
<feature type="transmembrane region" description="Helical" evidence="1">
    <location>
        <begin position="7"/>
        <end position="31"/>
    </location>
</feature>
<accession>A0A286D8Y6</accession>
<evidence type="ECO:0000259" key="2">
    <source>
        <dbReference type="Pfam" id="PF18153"/>
    </source>
</evidence>
<keyword evidence="1" id="KW-0812">Transmembrane</keyword>
<dbReference type="AlphaFoldDB" id="A0A286D8Y6"/>
<protein>
    <recommendedName>
        <fullName evidence="2">CD-NTase-associated protein 15 domain-containing protein</fullName>
    </recommendedName>
</protein>
<dbReference type="OrthoDB" id="1430668at2"/>
<name>A0A286D8Y6_9GAMM</name>
<evidence type="ECO:0000256" key="1">
    <source>
        <dbReference type="SAM" id="Phobius"/>
    </source>
</evidence>
<dbReference type="InterPro" id="IPR041208">
    <property type="entry name" value="Cap15"/>
</dbReference>
<dbReference type="EMBL" id="OCND01000006">
    <property type="protein sequence ID" value="SOD55121.1"/>
    <property type="molecule type" value="Genomic_DNA"/>
</dbReference>
<evidence type="ECO:0000313" key="3">
    <source>
        <dbReference type="EMBL" id="SOD55121.1"/>
    </source>
</evidence>
<feature type="transmembrane region" description="Helical" evidence="1">
    <location>
        <begin position="37"/>
        <end position="56"/>
    </location>
</feature>
<organism evidence="3 4">
    <name type="scientific">Pseudoxanthomonas wuyuanensis</name>
    <dbReference type="NCBI Taxonomy" id="1073196"/>
    <lineage>
        <taxon>Bacteria</taxon>
        <taxon>Pseudomonadati</taxon>
        <taxon>Pseudomonadota</taxon>
        <taxon>Gammaproteobacteria</taxon>
        <taxon>Lysobacterales</taxon>
        <taxon>Lysobacteraceae</taxon>
        <taxon>Pseudoxanthomonas</taxon>
    </lineage>
</organism>
<gene>
    <name evidence="3" type="ORF">SAMN06296416_10686</name>
</gene>
<keyword evidence="4" id="KW-1185">Reference proteome</keyword>
<reference evidence="3 4" key="1">
    <citation type="submission" date="2017-09" db="EMBL/GenBank/DDBJ databases">
        <authorList>
            <person name="Ehlers B."/>
            <person name="Leendertz F.H."/>
        </authorList>
    </citation>
    <scope>NUCLEOTIDE SEQUENCE [LARGE SCALE GENOMIC DNA]</scope>
    <source>
        <strain evidence="3 4">CGMCC 1.10978</strain>
    </source>
</reference>
<dbReference type="Proteomes" id="UP000219374">
    <property type="component" value="Unassembled WGS sequence"/>
</dbReference>
<evidence type="ECO:0000313" key="4">
    <source>
        <dbReference type="Proteomes" id="UP000219374"/>
    </source>
</evidence>
<keyword evidence="1" id="KW-1133">Transmembrane helix</keyword>
<dbReference type="RefSeq" id="WP_141400795.1">
    <property type="nucleotide sequence ID" value="NZ_OCND01000006.1"/>
</dbReference>
<keyword evidence="1" id="KW-0472">Membrane</keyword>
<sequence>MPNRTQISAVVILAVGIWALILLATGVPVTLAHFGPFTAVVSILTGVAVAMEYLLWRLPIIQKFVYDRPDIRGTWKVTIQSEWKVDGERIAPISAYAAVTQTGSKLEIHLLTPESESCLLAHSIKSSTCASRFDITIAYANTPNVSLRGVRSERHVGAAVISTHGPKKYKPAALEADYWTDRKTVGHMEFSDRTDEIFSRFVDAKAYFDAKATP</sequence>
<proteinExistence type="predicted"/>
<dbReference type="Pfam" id="PF18153">
    <property type="entry name" value="Cap15_CD_rec"/>
    <property type="match status" value="1"/>
</dbReference>